<dbReference type="PROSITE" id="PS00740">
    <property type="entry name" value="MAM_1"/>
    <property type="match status" value="1"/>
</dbReference>
<dbReference type="PANTHER" id="PTHR24051:SF10">
    <property type="entry name" value="RECEPTOR-TYPE TYROSINE-PROTEIN PHOSPHATASE U-RELATED"/>
    <property type="match status" value="1"/>
</dbReference>
<dbReference type="FunFam" id="2.60.40.10:FF:000048">
    <property type="entry name" value="receptor-type tyrosine-protein phosphatase U isoform X1"/>
    <property type="match status" value="1"/>
</dbReference>
<keyword evidence="13" id="KW-0965">Cell junction</keyword>
<dbReference type="SMART" id="SM00137">
    <property type="entry name" value="MAM"/>
    <property type="match status" value="1"/>
</dbReference>
<dbReference type="SMART" id="SM00409">
    <property type="entry name" value="IG"/>
    <property type="match status" value="1"/>
</dbReference>
<evidence type="ECO:0000256" key="15">
    <source>
        <dbReference type="ARBA" id="ARBA00023136"/>
    </source>
</evidence>
<keyword evidence="16" id="KW-1015">Disulfide bond</keyword>
<protein>
    <recommendedName>
        <fullName evidence="21">Receptor-type tyrosine-protein phosphatase U</fullName>
        <ecNumber evidence="4">3.1.3.48</ecNumber>
    </recommendedName>
    <alternativeName>
        <fullName evidence="22">Receptor-type protein-tyrosine phosphatase psi</fullName>
    </alternativeName>
</protein>
<evidence type="ECO:0000256" key="23">
    <source>
        <dbReference type="SAM" id="Phobius"/>
    </source>
</evidence>
<proteinExistence type="inferred from homology"/>
<dbReference type="GO" id="GO:0070161">
    <property type="term" value="C:anchoring junction"/>
    <property type="evidence" value="ECO:0007669"/>
    <property type="project" value="UniProtKB-SubCell"/>
</dbReference>
<dbReference type="PRINTS" id="PR00700">
    <property type="entry name" value="PRTYPHPHTASE"/>
</dbReference>
<evidence type="ECO:0000256" key="12">
    <source>
        <dbReference type="ARBA" id="ARBA00022912"/>
    </source>
</evidence>
<dbReference type="CDD" id="cd06263">
    <property type="entry name" value="MAM"/>
    <property type="match status" value="1"/>
</dbReference>
<dbReference type="SUPFAM" id="SSF49899">
    <property type="entry name" value="Concanavalin A-like lectins/glucanases"/>
    <property type="match status" value="1"/>
</dbReference>
<evidence type="ECO:0000256" key="13">
    <source>
        <dbReference type="ARBA" id="ARBA00022949"/>
    </source>
</evidence>
<evidence type="ECO:0000259" key="25">
    <source>
        <dbReference type="PROSITE" id="PS50055"/>
    </source>
</evidence>
<evidence type="ECO:0000256" key="18">
    <source>
        <dbReference type="ARBA" id="ARBA00023180"/>
    </source>
</evidence>
<evidence type="ECO:0000256" key="22">
    <source>
        <dbReference type="ARBA" id="ARBA00083361"/>
    </source>
</evidence>
<feature type="domain" description="Tyrosine specific protein phosphatases" evidence="26">
    <location>
        <begin position="1145"/>
        <end position="1216"/>
    </location>
</feature>
<keyword evidence="11" id="KW-0130">Cell adhesion</keyword>
<feature type="domain" description="Fibronectin type-III" evidence="29">
    <location>
        <begin position="639"/>
        <end position="744"/>
    </location>
</feature>
<accession>A0AAD7RC63</accession>
<dbReference type="InterPro" id="IPR000242">
    <property type="entry name" value="PTP_cat"/>
</dbReference>
<dbReference type="PANTHER" id="PTHR24051">
    <property type="entry name" value="SUSHI DOMAIN-CONTAINING PROTEIN 1"/>
    <property type="match status" value="1"/>
</dbReference>
<dbReference type="InterPro" id="IPR057598">
    <property type="entry name" value="Fn3_PTPRU"/>
</dbReference>
<evidence type="ECO:0000256" key="17">
    <source>
        <dbReference type="ARBA" id="ARBA00023170"/>
    </source>
</evidence>
<dbReference type="InterPro" id="IPR000998">
    <property type="entry name" value="MAM_dom"/>
</dbReference>
<evidence type="ECO:0000256" key="11">
    <source>
        <dbReference type="ARBA" id="ARBA00022889"/>
    </source>
</evidence>
<dbReference type="PROSITE" id="PS50060">
    <property type="entry name" value="MAM_2"/>
    <property type="match status" value="1"/>
</dbReference>
<dbReference type="SUPFAM" id="SSF48726">
    <property type="entry name" value="Immunoglobulin"/>
    <property type="match status" value="1"/>
</dbReference>
<evidence type="ECO:0000256" key="4">
    <source>
        <dbReference type="ARBA" id="ARBA00013064"/>
    </source>
</evidence>
<dbReference type="FunFam" id="3.90.190.10:FF:000003">
    <property type="entry name" value="receptor-type tyrosine-protein phosphatase kappa isoform X1"/>
    <property type="match status" value="1"/>
</dbReference>
<feature type="domain" description="MAM" evidence="27">
    <location>
        <begin position="25"/>
        <end position="187"/>
    </location>
</feature>
<feature type="domain" description="Tyrosine-protein phosphatase" evidence="25">
    <location>
        <begin position="980"/>
        <end position="1225"/>
    </location>
</feature>
<dbReference type="PRINTS" id="PR00020">
    <property type="entry name" value="MAMDOMAIN"/>
</dbReference>
<dbReference type="FunFam" id="2.60.40.10:FF:000025">
    <property type="entry name" value="receptor-type tyrosine-protein phosphatase U isoform X2"/>
    <property type="match status" value="1"/>
</dbReference>
<dbReference type="PROSITE" id="PS50055">
    <property type="entry name" value="TYR_PHOSPHATASE_PTP"/>
    <property type="match status" value="2"/>
</dbReference>
<evidence type="ECO:0000313" key="31">
    <source>
        <dbReference type="Proteomes" id="UP001221898"/>
    </source>
</evidence>
<name>A0AAD7RC63_9TELE</name>
<dbReference type="FunFam" id="2.60.120.200:FF:000022">
    <property type="entry name" value="receptor-type tyrosine-protein phosphatase U isoform X2"/>
    <property type="match status" value="1"/>
</dbReference>
<dbReference type="SUPFAM" id="SSF52799">
    <property type="entry name" value="(Phosphotyrosine protein) phosphatases II"/>
    <property type="match status" value="2"/>
</dbReference>
<keyword evidence="10" id="KW-0378">Hydrolase</keyword>
<dbReference type="InterPro" id="IPR036116">
    <property type="entry name" value="FN3_sf"/>
</dbReference>
<dbReference type="CDD" id="cd00063">
    <property type="entry name" value="FN3"/>
    <property type="match status" value="2"/>
</dbReference>
<evidence type="ECO:0000256" key="1">
    <source>
        <dbReference type="ARBA" id="ARBA00004251"/>
    </source>
</evidence>
<evidence type="ECO:0000256" key="6">
    <source>
        <dbReference type="ARBA" id="ARBA00022692"/>
    </source>
</evidence>
<keyword evidence="5" id="KW-1003">Cell membrane</keyword>
<feature type="domain" description="Tyrosine specific protein phosphatases" evidence="26">
    <location>
        <begin position="1438"/>
        <end position="1513"/>
    </location>
</feature>
<keyword evidence="19" id="KW-0393">Immunoglobulin domain</keyword>
<keyword evidence="6 23" id="KW-0812">Transmembrane</keyword>
<evidence type="ECO:0000259" key="28">
    <source>
        <dbReference type="PROSITE" id="PS50835"/>
    </source>
</evidence>
<dbReference type="Proteomes" id="UP001221898">
    <property type="component" value="Unassembled WGS sequence"/>
</dbReference>
<dbReference type="SMART" id="SM00060">
    <property type="entry name" value="FN3"/>
    <property type="match status" value="3"/>
</dbReference>
<dbReference type="Gene3D" id="2.60.40.10">
    <property type="entry name" value="Immunoglobulins"/>
    <property type="match status" value="4"/>
</dbReference>
<comment type="catalytic activity">
    <reaction evidence="20">
        <text>O-phospho-L-tyrosyl-[protein] + H2O = L-tyrosyl-[protein] + phosphate</text>
        <dbReference type="Rhea" id="RHEA:10684"/>
        <dbReference type="Rhea" id="RHEA-COMP:10136"/>
        <dbReference type="Rhea" id="RHEA-COMP:20101"/>
        <dbReference type="ChEBI" id="CHEBI:15377"/>
        <dbReference type="ChEBI" id="CHEBI:43474"/>
        <dbReference type="ChEBI" id="CHEBI:46858"/>
        <dbReference type="ChEBI" id="CHEBI:61978"/>
        <dbReference type="EC" id="3.1.3.48"/>
    </reaction>
</comment>
<keyword evidence="17" id="KW-0675">Receptor</keyword>
<dbReference type="GO" id="GO:0007155">
    <property type="term" value="P:cell adhesion"/>
    <property type="evidence" value="ECO:0007669"/>
    <property type="project" value="UniProtKB-KW"/>
</dbReference>
<dbReference type="PROSITE" id="PS00383">
    <property type="entry name" value="TYR_PHOSPHATASE_1"/>
    <property type="match status" value="2"/>
</dbReference>
<sequence>MNTCALLLILAVQIYADGIEGPTAAGCTFDEDSDPSMCEFTQGEEDDFDWQLVRTYSSPHTTSDLLRGSYMLVNSSQHAPGQRAQLLLQTLSENDTHCVQFSYFLYSRDGHSPRALRAYARVNGGPLGSPVWNGSGSRGRQWHQVELAVSTFWPNEYQVLFEATVSQEHRGYIGMDDILLLNYPCYKAPHFSRLGDVEVNAGQNATFQCVASGRASETEKFLLERHSGELSPSSSVRHLSHRRFVASFLLPAVSLSEQDLYRCVTQASRGAGVSNFAELIVKEQCFNRMQTVGLIHTLEQCLNRMQTVGLIHTLEQCLNRMQTVGLIHTLEQCFNRMQTVGLIHTLEQCLNSMQTVGLIHTLEQCLNRMQTVGLIHTLEQCLNRVQTVGLIHTLEQCLNRMQTVGLIHTLEQRLNRMQTVGLIHTLEQCLNRVQTSLPLPSRPQLLRAGSTYLIIQLNTNSILGDGPIIRREIEYRASLAPWSEIHGVNMVTYKLWHLDPDTEYHISVLLTRPGDGGTGPPGPPLVSRTKCAEPMRLLRGLTATEIQSRQLSLQWESLAYNLTRCHTYTVSLCYRYATAGGGGGHNTTVRECLAVEHNASRLTLRDLPPYRSVHVRLALANPEGKKEGREVTFQTEEDIPGGIASESLTFTPLEDMIFLKWEEPVEPNGLITQYEISYQGIESSDPGINVPGPRRTVSKLRNETYHMFSSLHPGTTYLISVRARTAKGFGQTALTEITTNISAPMFDYGDMPSPLSETENTITVLLRPAQGRGAPVSTYQVVVEEDSSRKVKRELGGQECFAVPTSHSEAQARGGLHYYAAELPPSSLPQATPFTVGDNHTYNGYWNTPLDPRKSYLIYFQAMSNFRGESRINCILCSACKDHKRALEVSQHSEEMGLILGVCAGGLVVLILLLGAIIIIIKKGRKTVNMNKAPITFPAPRGARGRPAAAHQPDEDGRGYGFKQEYESFFDGWDVTKKKDKTKGRHDNLMGYDRHRVKLHPLLGDPNSDYINANYIDIRINREGYHRSNHFIATQVSFCELPNGPKQDTVYDFWRMVWQENCFSIVMITKLLEVGRVKCCKYWPDDSEMYGDIKISLLKTESLAEYTVRTFTLERRGYSAKHEVRQFHFTSWPEHGVPYHATGLLAFIRRVKTSTPPDAGPVVVHCSVGAGRTGCYIVLDVMLDMAECEGVVDIYNCVKTLCSRRINMIQTEEQYIFIHDAILEACLCGETAIPIGEFALTYKEMLRVDSQSNSSQLREEFQTLNSVTPHLDVEECSVALLPRNREKNRSMDGESDDYINAALTDSFLRPAALIATLHPLPGTTADFWRLLFDYGCTSVVMLNQLNQSNSAWPCVQYWPEPGLQQYGPMQVEFLSRSADDDVITRLFRVKNVTRVSGGGRTQTSREPCLRGCRRGQLLVRHFQFLRWSAYREVPDSKKAFLGLLGHVSKWQRECGEGRTVVHCLNGGGRSGTFCACTMLLEMIQYQSFVDVFYAIKTLRNSKPNMVESVDQYRFCYELSLEYLDCMENRSVLLSAFSPSPLDRRGGARIPCVDSAHFL</sequence>
<keyword evidence="12" id="KW-0904">Protein phosphatase</keyword>
<evidence type="ECO:0000259" key="26">
    <source>
        <dbReference type="PROSITE" id="PS50056"/>
    </source>
</evidence>
<dbReference type="EMBL" id="JAINUG010000402">
    <property type="protein sequence ID" value="KAJ8372416.1"/>
    <property type="molecule type" value="Genomic_DNA"/>
</dbReference>
<dbReference type="FunFam" id="2.60.40.10:FF:000019">
    <property type="entry name" value="receptor-type tyrosine-protein phosphatase kappa isoform X2"/>
    <property type="match status" value="1"/>
</dbReference>
<evidence type="ECO:0000256" key="21">
    <source>
        <dbReference type="ARBA" id="ARBA00073602"/>
    </source>
</evidence>
<organism evidence="30 31">
    <name type="scientific">Aldrovandia affinis</name>
    <dbReference type="NCBI Taxonomy" id="143900"/>
    <lineage>
        <taxon>Eukaryota</taxon>
        <taxon>Metazoa</taxon>
        <taxon>Chordata</taxon>
        <taxon>Craniata</taxon>
        <taxon>Vertebrata</taxon>
        <taxon>Euteleostomi</taxon>
        <taxon>Actinopterygii</taxon>
        <taxon>Neopterygii</taxon>
        <taxon>Teleostei</taxon>
        <taxon>Notacanthiformes</taxon>
        <taxon>Halosauridae</taxon>
        <taxon>Aldrovandia</taxon>
    </lineage>
</organism>
<evidence type="ECO:0000259" key="29">
    <source>
        <dbReference type="PROSITE" id="PS50853"/>
    </source>
</evidence>
<evidence type="ECO:0000256" key="16">
    <source>
        <dbReference type="ARBA" id="ARBA00023157"/>
    </source>
</evidence>
<keyword evidence="15 23" id="KW-0472">Membrane</keyword>
<dbReference type="GO" id="GO:0004725">
    <property type="term" value="F:protein tyrosine phosphatase activity"/>
    <property type="evidence" value="ECO:0007669"/>
    <property type="project" value="UniProtKB-EC"/>
</dbReference>
<evidence type="ECO:0000256" key="3">
    <source>
        <dbReference type="ARBA" id="ARBA00006396"/>
    </source>
</evidence>
<keyword evidence="8" id="KW-0677">Repeat</keyword>
<feature type="domain" description="Tyrosine-protein phosphatase" evidence="25">
    <location>
        <begin position="1257"/>
        <end position="1522"/>
    </location>
</feature>
<dbReference type="SMART" id="SM00404">
    <property type="entry name" value="PTPc_motif"/>
    <property type="match status" value="2"/>
</dbReference>
<dbReference type="SUPFAM" id="SSF49265">
    <property type="entry name" value="Fibronectin type III"/>
    <property type="match status" value="2"/>
</dbReference>
<dbReference type="EC" id="3.1.3.48" evidence="4"/>
<evidence type="ECO:0000256" key="10">
    <source>
        <dbReference type="ARBA" id="ARBA00022801"/>
    </source>
</evidence>
<dbReference type="Gene3D" id="2.60.120.200">
    <property type="match status" value="1"/>
</dbReference>
<dbReference type="PROSITE" id="PS50853">
    <property type="entry name" value="FN3"/>
    <property type="match status" value="3"/>
</dbReference>
<keyword evidence="7 24" id="KW-0732">Signal</keyword>
<evidence type="ECO:0000256" key="7">
    <source>
        <dbReference type="ARBA" id="ARBA00022729"/>
    </source>
</evidence>
<dbReference type="Pfam" id="PF23144">
    <property type="entry name" value="Fn3_PTPRU"/>
    <property type="match status" value="1"/>
</dbReference>
<feature type="transmembrane region" description="Helical" evidence="23">
    <location>
        <begin position="898"/>
        <end position="921"/>
    </location>
</feature>
<gene>
    <name evidence="30" type="ORF">AAFF_G00289520</name>
</gene>
<evidence type="ECO:0000313" key="30">
    <source>
        <dbReference type="EMBL" id="KAJ8372416.1"/>
    </source>
</evidence>
<evidence type="ECO:0000259" key="27">
    <source>
        <dbReference type="PROSITE" id="PS50060"/>
    </source>
</evidence>
<dbReference type="InterPro" id="IPR051622">
    <property type="entry name" value="R-tyr_protein_phosphatases"/>
</dbReference>
<dbReference type="InterPro" id="IPR016130">
    <property type="entry name" value="Tyr_Pase_AS"/>
</dbReference>
<evidence type="ECO:0000256" key="8">
    <source>
        <dbReference type="ARBA" id="ARBA00022737"/>
    </source>
</evidence>
<dbReference type="InterPro" id="IPR007110">
    <property type="entry name" value="Ig-like_dom"/>
</dbReference>
<evidence type="ECO:0000256" key="2">
    <source>
        <dbReference type="ARBA" id="ARBA00004282"/>
    </source>
</evidence>
<reference evidence="30" key="1">
    <citation type="journal article" date="2023" name="Science">
        <title>Genome structures resolve the early diversification of teleost fishes.</title>
        <authorList>
            <person name="Parey E."/>
            <person name="Louis A."/>
            <person name="Montfort J."/>
            <person name="Bouchez O."/>
            <person name="Roques C."/>
            <person name="Iampietro C."/>
            <person name="Lluch J."/>
            <person name="Castinel A."/>
            <person name="Donnadieu C."/>
            <person name="Desvignes T."/>
            <person name="Floi Bucao C."/>
            <person name="Jouanno E."/>
            <person name="Wen M."/>
            <person name="Mejri S."/>
            <person name="Dirks R."/>
            <person name="Jansen H."/>
            <person name="Henkel C."/>
            <person name="Chen W.J."/>
            <person name="Zahm M."/>
            <person name="Cabau C."/>
            <person name="Klopp C."/>
            <person name="Thompson A.W."/>
            <person name="Robinson-Rechavi M."/>
            <person name="Braasch I."/>
            <person name="Lecointre G."/>
            <person name="Bobe J."/>
            <person name="Postlethwait J.H."/>
            <person name="Berthelot C."/>
            <person name="Roest Crollius H."/>
            <person name="Guiguen Y."/>
        </authorList>
    </citation>
    <scope>NUCLEOTIDE SEQUENCE</scope>
    <source>
        <strain evidence="30">NC1722</strain>
    </source>
</reference>
<dbReference type="Gene3D" id="3.90.190.10">
    <property type="entry name" value="Protein tyrosine phosphatase superfamily"/>
    <property type="match status" value="2"/>
</dbReference>
<dbReference type="Pfam" id="PF00102">
    <property type="entry name" value="Y_phosphatase"/>
    <property type="match status" value="2"/>
</dbReference>
<feature type="domain" description="Fibronectin type-III" evidence="29">
    <location>
        <begin position="537"/>
        <end position="638"/>
    </location>
</feature>
<evidence type="ECO:0000256" key="5">
    <source>
        <dbReference type="ARBA" id="ARBA00022475"/>
    </source>
</evidence>
<dbReference type="InterPro" id="IPR000387">
    <property type="entry name" value="Tyr_Pase_dom"/>
</dbReference>
<dbReference type="GO" id="GO:0005886">
    <property type="term" value="C:plasma membrane"/>
    <property type="evidence" value="ECO:0007669"/>
    <property type="project" value="UniProtKB-SubCell"/>
</dbReference>
<evidence type="ECO:0000256" key="19">
    <source>
        <dbReference type="ARBA" id="ARBA00023319"/>
    </source>
</evidence>
<dbReference type="InterPro" id="IPR003599">
    <property type="entry name" value="Ig_sub"/>
</dbReference>
<dbReference type="PROSITE" id="PS50056">
    <property type="entry name" value="TYR_PHOSPHATASE_2"/>
    <property type="match status" value="2"/>
</dbReference>
<comment type="subcellular location">
    <subcellularLocation>
        <location evidence="2">Cell junction</location>
    </subcellularLocation>
    <subcellularLocation>
        <location evidence="1">Cell membrane</location>
        <topology evidence="1">Single-pass type I membrane protein</topology>
    </subcellularLocation>
</comment>
<dbReference type="Pfam" id="PF00041">
    <property type="entry name" value="fn3"/>
    <property type="match status" value="1"/>
</dbReference>
<comment type="similarity">
    <text evidence="3">Belongs to the protein-tyrosine phosphatase family. Receptor class 2B subfamily.</text>
</comment>
<dbReference type="InterPro" id="IPR013320">
    <property type="entry name" value="ConA-like_dom_sf"/>
</dbReference>
<dbReference type="InterPro" id="IPR003595">
    <property type="entry name" value="Tyr_Pase_cat"/>
</dbReference>
<dbReference type="FunFam" id="3.90.190.10:FF:000014">
    <property type="entry name" value="receptor-type tyrosine-protein phosphatase U isoform X2"/>
    <property type="match status" value="1"/>
</dbReference>
<feature type="domain" description="Fibronectin type-III" evidence="29">
    <location>
        <begin position="439"/>
        <end position="534"/>
    </location>
</feature>
<feature type="signal peptide" evidence="24">
    <location>
        <begin position="1"/>
        <end position="16"/>
    </location>
</feature>
<dbReference type="InterPro" id="IPR036179">
    <property type="entry name" value="Ig-like_dom_sf"/>
</dbReference>
<evidence type="ECO:0000256" key="9">
    <source>
        <dbReference type="ARBA" id="ARBA00022782"/>
    </source>
</evidence>
<dbReference type="Pfam" id="PF00629">
    <property type="entry name" value="MAM"/>
    <property type="match status" value="1"/>
</dbReference>
<keyword evidence="18" id="KW-0325">Glycoprotein</keyword>
<evidence type="ECO:0000256" key="14">
    <source>
        <dbReference type="ARBA" id="ARBA00022989"/>
    </source>
</evidence>
<feature type="domain" description="Ig-like" evidence="28">
    <location>
        <begin position="189"/>
        <end position="274"/>
    </location>
</feature>
<dbReference type="InterPro" id="IPR013783">
    <property type="entry name" value="Ig-like_fold"/>
</dbReference>
<keyword evidence="31" id="KW-1185">Reference proteome</keyword>
<keyword evidence="14 23" id="KW-1133">Transmembrane helix</keyword>
<dbReference type="PROSITE" id="PS50835">
    <property type="entry name" value="IG_LIKE"/>
    <property type="match status" value="1"/>
</dbReference>
<dbReference type="InterPro" id="IPR029021">
    <property type="entry name" value="Prot-tyrosine_phosphatase-like"/>
</dbReference>
<comment type="caution">
    <text evidence="30">The sequence shown here is derived from an EMBL/GenBank/DDBJ whole genome shotgun (WGS) entry which is preliminary data.</text>
</comment>
<dbReference type="FunFam" id="2.60.40.10:FF:000009">
    <property type="entry name" value="receptor-type tyrosine-protein phosphatase U isoform X1"/>
    <property type="match status" value="1"/>
</dbReference>
<dbReference type="InterPro" id="IPR003961">
    <property type="entry name" value="FN3_dom"/>
</dbReference>
<dbReference type="GO" id="GO:0030154">
    <property type="term" value="P:cell differentiation"/>
    <property type="evidence" value="ECO:0007669"/>
    <property type="project" value="UniProtKB-KW"/>
</dbReference>
<keyword evidence="9" id="KW-0221">Differentiation</keyword>
<evidence type="ECO:0000256" key="20">
    <source>
        <dbReference type="ARBA" id="ARBA00051722"/>
    </source>
</evidence>
<dbReference type="SMART" id="SM00194">
    <property type="entry name" value="PTPc"/>
    <property type="match status" value="2"/>
</dbReference>
<evidence type="ECO:0000256" key="24">
    <source>
        <dbReference type="SAM" id="SignalP"/>
    </source>
</evidence>
<feature type="chain" id="PRO_5041950736" description="Receptor-type tyrosine-protein phosphatase U" evidence="24">
    <location>
        <begin position="17"/>
        <end position="1558"/>
    </location>
</feature>